<feature type="domain" description="NADP-dependent oxidoreductase" evidence="2">
    <location>
        <begin position="35"/>
        <end position="329"/>
    </location>
</feature>
<evidence type="ECO:0000313" key="3">
    <source>
        <dbReference type="EMBL" id="BBY72980.1"/>
    </source>
</evidence>
<evidence type="ECO:0000259" key="2">
    <source>
        <dbReference type="Pfam" id="PF00248"/>
    </source>
</evidence>
<accession>A0ABM7KFB7</accession>
<dbReference type="InterPro" id="IPR036812">
    <property type="entry name" value="NAD(P)_OxRdtase_dom_sf"/>
</dbReference>
<evidence type="ECO:0000256" key="1">
    <source>
        <dbReference type="ARBA" id="ARBA00023002"/>
    </source>
</evidence>
<organism evidence="3 4">
    <name type="scientific">Mycobacterium paraintracellulare</name>
    <dbReference type="NCBI Taxonomy" id="1138383"/>
    <lineage>
        <taxon>Bacteria</taxon>
        <taxon>Bacillati</taxon>
        <taxon>Actinomycetota</taxon>
        <taxon>Actinomycetes</taxon>
        <taxon>Mycobacteriales</taxon>
        <taxon>Mycobacteriaceae</taxon>
        <taxon>Mycobacterium</taxon>
        <taxon>Mycobacterium avium complex (MAC)</taxon>
    </lineage>
</organism>
<name>A0ABM7KFB7_9MYCO</name>
<sequence length="349" mass="37814">MACLRGPRTQGRTSNGGGWHLKSITFGKTGLEVSRLAFGTWAFSSDWGQADEDAAITMIQRARDLGINFFDTAQQYGFGESERILGKALRDDFARARDELVIATKGGLRKTDTGLVRDASREYLRSGVESSLRALGVDYIDLYLVHWPDPTTPAAETGEALAELVSEGKIRHVGVSNYDTTQIEELSATLPVEAVQPPYHLFRRDIESDLLPYCHAHDIGVMVYGPLAHGLLTGTMKPDTSFADGDWRGKSPIFTGEDYLRNLKVVDDLSHLAIDLGVTTSQLAIAWTLAQPGVHTAIMGAQHVTYLQDSAGAADVTLTDADLAAIEDIMKSATPVGGPAPEMHEKKAS</sequence>
<dbReference type="InterPro" id="IPR050523">
    <property type="entry name" value="AKR_Detox_Biosynth"/>
</dbReference>
<dbReference type="PRINTS" id="PR00069">
    <property type="entry name" value="ALDKETRDTASE"/>
</dbReference>
<dbReference type="Gene3D" id="3.20.20.100">
    <property type="entry name" value="NADP-dependent oxidoreductase domain"/>
    <property type="match status" value="1"/>
</dbReference>
<evidence type="ECO:0000313" key="4">
    <source>
        <dbReference type="Proteomes" id="UP000466578"/>
    </source>
</evidence>
<dbReference type="Proteomes" id="UP000466578">
    <property type="component" value="Chromosome"/>
</dbReference>
<keyword evidence="1" id="KW-0560">Oxidoreductase</keyword>
<dbReference type="PROSITE" id="PS00062">
    <property type="entry name" value="ALDOKETO_REDUCTASE_2"/>
    <property type="match status" value="1"/>
</dbReference>
<dbReference type="EMBL" id="AP022597">
    <property type="protein sequence ID" value="BBY72980.1"/>
    <property type="molecule type" value="Genomic_DNA"/>
</dbReference>
<dbReference type="Pfam" id="PF00248">
    <property type="entry name" value="Aldo_ket_red"/>
    <property type="match status" value="1"/>
</dbReference>
<dbReference type="CDD" id="cd19084">
    <property type="entry name" value="AKR_AKR11B1-like"/>
    <property type="match status" value="1"/>
</dbReference>
<dbReference type="InterPro" id="IPR023210">
    <property type="entry name" value="NADP_OxRdtase_dom"/>
</dbReference>
<dbReference type="SUPFAM" id="SSF51430">
    <property type="entry name" value="NAD(P)-linked oxidoreductase"/>
    <property type="match status" value="1"/>
</dbReference>
<dbReference type="InterPro" id="IPR020471">
    <property type="entry name" value="AKR"/>
</dbReference>
<dbReference type="PANTHER" id="PTHR43364">
    <property type="entry name" value="NADH-SPECIFIC METHYLGLYOXAL REDUCTASE-RELATED"/>
    <property type="match status" value="1"/>
</dbReference>
<dbReference type="PANTHER" id="PTHR43364:SF4">
    <property type="entry name" value="NAD(P)-LINKED OXIDOREDUCTASE SUPERFAMILY PROTEIN"/>
    <property type="match status" value="1"/>
</dbReference>
<protein>
    <submittedName>
        <fullName evidence="3">Oxidoreductase</fullName>
    </submittedName>
</protein>
<reference evidence="3 4" key="1">
    <citation type="journal article" date="2019" name="Emerg. Microbes Infect.">
        <title>Comprehensive subspecies identification of 175 nontuberculous mycobacteria species based on 7547 genomic profiles.</title>
        <authorList>
            <person name="Matsumoto Y."/>
            <person name="Kinjo T."/>
            <person name="Motooka D."/>
            <person name="Nabeya D."/>
            <person name="Jung N."/>
            <person name="Uechi K."/>
            <person name="Horii T."/>
            <person name="Iida T."/>
            <person name="Fujita J."/>
            <person name="Nakamura S."/>
        </authorList>
    </citation>
    <scope>NUCLEOTIDE SEQUENCE [LARGE SCALE GENOMIC DNA]</scope>
    <source>
        <strain evidence="3 4">JCM 30622</strain>
    </source>
</reference>
<proteinExistence type="predicted"/>
<dbReference type="InterPro" id="IPR018170">
    <property type="entry name" value="Aldo/ket_reductase_CS"/>
</dbReference>
<keyword evidence="4" id="KW-1185">Reference proteome</keyword>
<gene>
    <name evidence="3" type="ORF">MPRI_51670</name>
</gene>